<gene>
    <name evidence="1" type="ORF">BDN72DRAFT_84938</name>
</gene>
<name>A0ACD3AQW1_9AGAR</name>
<evidence type="ECO:0000313" key="2">
    <source>
        <dbReference type="Proteomes" id="UP000308600"/>
    </source>
</evidence>
<sequence length="541" mass="60987">MTSLATRTIINQHSLCAIQNSDPTNSVSSTEQKVVDQVLEALRQRTCFGGLFDSAERGEPPRCHPETRHAVISSTSSWLEGLAIQKYVRWILGWAGVGKSALAQSIAELFFKRGQLAASFFFSRATPDRDHIHTFVPTIAYQLATSVPGAREIIVQQMVRDATIFEKSFDGQWKALVVETLRKVPPPSVPMLIIIDGIDECESLDEQRTLLESIIGCADRLGPSFKLLIASRPERQIQRVFDQFPSIDKVELGNSEQCDADIGLFLRQSLGDIRRVYEHRGAPITAAGSSWPIDDTIQKLVAKASGQFIYASVVVQFVKSHQGDPKVPLDLVLQSWSKSFEALDNLYLIVMENIQKSIPKKRRPLLHHLMVCILMDLVSSYNSDLSSFCPKELDKPLIKVLLGSLHPVVDSNGRFRHITFCNFLTRPSNPHPFSITSRHVSRITYRALRSLLEEPRSPWVKAKSLFCLLHSSPTPKLIFRLAFLPQKVFEGSQPILENDQVLWHPTWLSRLLLGWLRVRVSNYDLPVFLEQISSPKHPTAQ</sequence>
<evidence type="ECO:0000313" key="1">
    <source>
        <dbReference type="EMBL" id="TFK67694.1"/>
    </source>
</evidence>
<organism evidence="1 2">
    <name type="scientific">Pluteus cervinus</name>
    <dbReference type="NCBI Taxonomy" id="181527"/>
    <lineage>
        <taxon>Eukaryota</taxon>
        <taxon>Fungi</taxon>
        <taxon>Dikarya</taxon>
        <taxon>Basidiomycota</taxon>
        <taxon>Agaricomycotina</taxon>
        <taxon>Agaricomycetes</taxon>
        <taxon>Agaricomycetidae</taxon>
        <taxon>Agaricales</taxon>
        <taxon>Pluteineae</taxon>
        <taxon>Pluteaceae</taxon>
        <taxon>Pluteus</taxon>
    </lineage>
</organism>
<proteinExistence type="predicted"/>
<protein>
    <submittedName>
        <fullName evidence="1">Uncharacterized protein</fullName>
    </submittedName>
</protein>
<dbReference type="Proteomes" id="UP000308600">
    <property type="component" value="Unassembled WGS sequence"/>
</dbReference>
<reference evidence="1 2" key="1">
    <citation type="journal article" date="2019" name="Nat. Ecol. Evol.">
        <title>Megaphylogeny resolves global patterns of mushroom evolution.</title>
        <authorList>
            <person name="Varga T."/>
            <person name="Krizsan K."/>
            <person name="Foldi C."/>
            <person name="Dima B."/>
            <person name="Sanchez-Garcia M."/>
            <person name="Sanchez-Ramirez S."/>
            <person name="Szollosi G.J."/>
            <person name="Szarkandi J.G."/>
            <person name="Papp V."/>
            <person name="Albert L."/>
            <person name="Andreopoulos W."/>
            <person name="Angelini C."/>
            <person name="Antonin V."/>
            <person name="Barry K.W."/>
            <person name="Bougher N.L."/>
            <person name="Buchanan P."/>
            <person name="Buyck B."/>
            <person name="Bense V."/>
            <person name="Catcheside P."/>
            <person name="Chovatia M."/>
            <person name="Cooper J."/>
            <person name="Damon W."/>
            <person name="Desjardin D."/>
            <person name="Finy P."/>
            <person name="Geml J."/>
            <person name="Haridas S."/>
            <person name="Hughes K."/>
            <person name="Justo A."/>
            <person name="Karasinski D."/>
            <person name="Kautmanova I."/>
            <person name="Kiss B."/>
            <person name="Kocsube S."/>
            <person name="Kotiranta H."/>
            <person name="LaButti K.M."/>
            <person name="Lechner B.E."/>
            <person name="Liimatainen K."/>
            <person name="Lipzen A."/>
            <person name="Lukacs Z."/>
            <person name="Mihaltcheva S."/>
            <person name="Morgado L.N."/>
            <person name="Niskanen T."/>
            <person name="Noordeloos M.E."/>
            <person name="Ohm R.A."/>
            <person name="Ortiz-Santana B."/>
            <person name="Ovrebo C."/>
            <person name="Racz N."/>
            <person name="Riley R."/>
            <person name="Savchenko A."/>
            <person name="Shiryaev A."/>
            <person name="Soop K."/>
            <person name="Spirin V."/>
            <person name="Szebenyi C."/>
            <person name="Tomsovsky M."/>
            <person name="Tulloss R.E."/>
            <person name="Uehling J."/>
            <person name="Grigoriev I.V."/>
            <person name="Vagvolgyi C."/>
            <person name="Papp T."/>
            <person name="Martin F.M."/>
            <person name="Miettinen O."/>
            <person name="Hibbett D.S."/>
            <person name="Nagy L.G."/>
        </authorList>
    </citation>
    <scope>NUCLEOTIDE SEQUENCE [LARGE SCALE GENOMIC DNA]</scope>
    <source>
        <strain evidence="1 2">NL-1719</strain>
    </source>
</reference>
<keyword evidence="2" id="KW-1185">Reference proteome</keyword>
<dbReference type="EMBL" id="ML208369">
    <property type="protein sequence ID" value="TFK67694.1"/>
    <property type="molecule type" value="Genomic_DNA"/>
</dbReference>
<accession>A0ACD3AQW1</accession>